<dbReference type="EMBL" id="CP073587">
    <property type="protein sequence ID" value="QUN05583.1"/>
    <property type="molecule type" value="Genomic_DNA"/>
</dbReference>
<keyword evidence="1" id="KW-1133">Transmembrane helix</keyword>
<evidence type="ECO:0000313" key="2">
    <source>
        <dbReference type="EMBL" id="QUN05583.1"/>
    </source>
</evidence>
<feature type="transmembrane region" description="Helical" evidence="1">
    <location>
        <begin position="12"/>
        <end position="32"/>
    </location>
</feature>
<keyword evidence="3" id="KW-1185">Reference proteome</keyword>
<dbReference type="RefSeq" id="WP_212594612.1">
    <property type="nucleotide sequence ID" value="NZ_CP073587.1"/>
</dbReference>
<protein>
    <submittedName>
        <fullName evidence="2">MSHA biogenesis protein MshF</fullName>
    </submittedName>
</protein>
<sequence>MAGSQRSADDDLMSVFRQLIALVLLLLFLGILGSRYFNGLQQVADNGLQVEHNRLLNLLAMVRSQWLTQGKPAMLKADWQLPEATSQHESLLMDKGGWPLPVTLDVTGCDQLWLQLLGASAVQTGLDVSYQTDTKECQYRGSSGQRINYQLSTGRVIFLTAQTEQ</sequence>
<name>A0ABX7YS20_9GAMM</name>
<evidence type="ECO:0000313" key="3">
    <source>
        <dbReference type="Proteomes" id="UP000679575"/>
    </source>
</evidence>
<reference evidence="2 3" key="1">
    <citation type="submission" date="2021-04" db="EMBL/GenBank/DDBJ databases">
        <title>Novel species identification of genus Shewanella.</title>
        <authorList>
            <person name="Liu G."/>
        </authorList>
    </citation>
    <scope>NUCLEOTIDE SEQUENCE [LARGE SCALE GENOMIC DNA]</scope>
    <source>
        <strain evidence="2 3">FJAT-54481</strain>
    </source>
</reference>
<proteinExistence type="predicted"/>
<keyword evidence="1" id="KW-0472">Membrane</keyword>
<accession>A0ABX7YS20</accession>
<organism evidence="2 3">
    <name type="scientific">Shewanella yunxiaonensis</name>
    <dbReference type="NCBI Taxonomy" id="2829809"/>
    <lineage>
        <taxon>Bacteria</taxon>
        <taxon>Pseudomonadati</taxon>
        <taxon>Pseudomonadota</taxon>
        <taxon>Gammaproteobacteria</taxon>
        <taxon>Alteromonadales</taxon>
        <taxon>Shewanellaceae</taxon>
        <taxon>Shewanella</taxon>
    </lineage>
</organism>
<dbReference type="Proteomes" id="UP000679575">
    <property type="component" value="Chromosome"/>
</dbReference>
<evidence type="ECO:0000256" key="1">
    <source>
        <dbReference type="SAM" id="Phobius"/>
    </source>
</evidence>
<keyword evidence="1" id="KW-0812">Transmembrane</keyword>
<gene>
    <name evidence="2" type="ORF">KDN34_15555</name>
</gene>